<reference evidence="2 3" key="1">
    <citation type="submission" date="2021-05" db="EMBL/GenBank/DDBJ databases">
        <title>Aequorivita echinoideorum JCM 30378 genome.</title>
        <authorList>
            <person name="Zhang H."/>
            <person name="Li C."/>
        </authorList>
    </citation>
    <scope>NUCLEOTIDE SEQUENCE [LARGE SCALE GENOMIC DNA]</scope>
    <source>
        <strain evidence="2 3">JCM30378</strain>
    </source>
</reference>
<dbReference type="EMBL" id="JAHCTB010000002">
    <property type="protein sequence ID" value="MBT0607609.1"/>
    <property type="molecule type" value="Genomic_DNA"/>
</dbReference>
<organism evidence="2 3">
    <name type="scientific">Aequorivita echinoideorum</name>
    <dbReference type="NCBI Taxonomy" id="1549647"/>
    <lineage>
        <taxon>Bacteria</taxon>
        <taxon>Pseudomonadati</taxon>
        <taxon>Bacteroidota</taxon>
        <taxon>Flavobacteriia</taxon>
        <taxon>Flavobacteriales</taxon>
        <taxon>Flavobacteriaceae</taxon>
        <taxon>Aequorivita</taxon>
    </lineage>
</organism>
<dbReference type="InterPro" id="IPR016032">
    <property type="entry name" value="Sig_transdc_resp-reg_C-effctor"/>
</dbReference>
<comment type="caution">
    <text evidence="2">The sequence shown here is derived from an EMBL/GenBank/DDBJ whole genome shotgun (WGS) entry which is preliminary data.</text>
</comment>
<evidence type="ECO:0000313" key="2">
    <source>
        <dbReference type="EMBL" id="MBT0607609.1"/>
    </source>
</evidence>
<proteinExistence type="predicted"/>
<sequence length="215" mass="24458">MHKLLTLKSILMHNKCTTENQHPQHLIAGIQKTDSNIEFFGIHETMEVRFLQNGKTHTFNELKGKNAIAVIEAFEADHEAKKILQNITAADGTPARLSYQRMVELYIYFCYGSLDGTPDIVDGILSQPENYRHRRDCISLRFKHKVLRINGQALKPREVIMIDMFADDHKDDVVALELGITTTTLNQHKRSLFEKTGVQTKTALMIKAGKEGLIN</sequence>
<protein>
    <recommendedName>
        <fullName evidence="1">HTH luxR-type domain-containing protein</fullName>
    </recommendedName>
</protein>
<accession>A0ABS5S327</accession>
<dbReference type="Proteomes" id="UP001297092">
    <property type="component" value="Unassembled WGS sequence"/>
</dbReference>
<dbReference type="InterPro" id="IPR000792">
    <property type="entry name" value="Tscrpt_reg_LuxR_C"/>
</dbReference>
<dbReference type="InterPro" id="IPR036388">
    <property type="entry name" value="WH-like_DNA-bd_sf"/>
</dbReference>
<evidence type="ECO:0000259" key="1">
    <source>
        <dbReference type="SMART" id="SM00421"/>
    </source>
</evidence>
<dbReference type="SMART" id="SM00421">
    <property type="entry name" value="HTH_LUXR"/>
    <property type="match status" value="1"/>
</dbReference>
<keyword evidence="3" id="KW-1185">Reference proteome</keyword>
<name>A0ABS5S327_9FLAO</name>
<dbReference type="SUPFAM" id="SSF46894">
    <property type="entry name" value="C-terminal effector domain of the bipartite response regulators"/>
    <property type="match status" value="1"/>
</dbReference>
<dbReference type="RefSeq" id="WP_214112466.1">
    <property type="nucleotide sequence ID" value="NZ_JAHCTB010000002.1"/>
</dbReference>
<evidence type="ECO:0000313" key="3">
    <source>
        <dbReference type="Proteomes" id="UP001297092"/>
    </source>
</evidence>
<dbReference type="Gene3D" id="1.10.10.10">
    <property type="entry name" value="Winged helix-like DNA-binding domain superfamily/Winged helix DNA-binding domain"/>
    <property type="match status" value="1"/>
</dbReference>
<gene>
    <name evidence="2" type="ORF">KIV10_05390</name>
</gene>
<feature type="domain" description="HTH luxR-type" evidence="1">
    <location>
        <begin position="151"/>
        <end position="208"/>
    </location>
</feature>